<dbReference type="GO" id="GO:1990351">
    <property type="term" value="C:transporter complex"/>
    <property type="evidence" value="ECO:0007669"/>
    <property type="project" value="TreeGrafter"/>
</dbReference>
<feature type="domain" description="LptD C-terminal" evidence="1">
    <location>
        <begin position="287"/>
        <end position="714"/>
    </location>
</feature>
<dbReference type="HAMAP" id="MF_01411">
    <property type="entry name" value="LPS_assembly_LptD"/>
    <property type="match status" value="1"/>
</dbReference>
<sequence>MLGKDKRVSEIQRYVRGADLPTTQETEKWTFVADKVSGNHTSEYLEAEGNCTLAMGDDSVRADFARYYQATGWVYLRGNIRARWQGDFLEADEAEFDLNNMLGWLKNGRVFVAKPHVYVQAEHVEKHPGDTYTFRNAQVTRCSGETPAWSVTASRGDINLDGNVRVYHSAFRIKNIPVAYLPYAKLPTGRKRQSGFLLPEIGSSSRLGFRLNLPYYWVINDEADATFYENWMSKRGLMQGVELRYAPDSNTRGLMLGTWLNDKEVHKSESDESDDLDNDGMTRPNRNRWWAVGKYDGWLGSPQWKLKADIDLVSDQNYLREFKNGSTGFTSMREQFIEQFGRDIDDIDDSNRTSRIYLSRSWDRFGVAGKVEYHQNLEYMNGNGDDDKDPSIQTLPELDVFAWKDAIAGTPLEFEGGAKYDFFTSNFGPKGHRLDLNPSFSLPVRTRYLTFIPKGTVRQTWYYTDSQDDTGEREISRFNVEDSTDTETGFKSRFNWEGGFSLFSEMERIYQLNEPLQPTLSNGGTSRWVSLRHAITPRVEYAYSPNLTGQSELPYFDSRDRLTGTNKVTYSLTNSFDRKLQRVVMVADDDGNEVPVLKTDYKDFLTLRLEQSYDRNEATRNDMRSTYERRPFSDILAEVMLRPAELVSLSLRAWYSPYLGSITEHEHLLKFYRDDLGEIYAGLDFREPVDEYLRYRDERMTMLRLGGKWKFANNMEVGVDWRQNLEDGRNVETTVDLRWTRECYDVILYLKTEPGDTSYGVKFDLFNF</sequence>
<reference evidence="2 3" key="1">
    <citation type="journal article" date="2017" name="Int. J. Syst. Evol. Microbiol.">
        <title>Desulfovibrio senegalensis sp. nov., a mesophilic sulfate reducer isolated from marine sediment.</title>
        <authorList>
            <person name="Thioye A."/>
            <person name="Gam Z.B.A."/>
            <person name="Mbengue M."/>
            <person name="Cayol J.L."/>
            <person name="Joseph-Bartoli M."/>
            <person name="Toure-Kane C."/>
            <person name="Labat M."/>
        </authorList>
    </citation>
    <scope>NUCLEOTIDE SEQUENCE [LARGE SCALE GENOMIC DNA]</scope>
    <source>
        <strain evidence="2 3">DSM 101509</strain>
    </source>
</reference>
<dbReference type="Proteomes" id="UP000438699">
    <property type="component" value="Unassembled WGS sequence"/>
</dbReference>
<proteinExistence type="inferred from homology"/>
<gene>
    <name evidence="2" type="ORF">F8A88_00420</name>
</gene>
<dbReference type="GO" id="GO:0009279">
    <property type="term" value="C:cell outer membrane"/>
    <property type="evidence" value="ECO:0007669"/>
    <property type="project" value="InterPro"/>
</dbReference>
<dbReference type="InterPro" id="IPR020889">
    <property type="entry name" value="LipoPS_assembly_LptD"/>
</dbReference>
<name>A0A6N6N6F6_9BACT</name>
<evidence type="ECO:0000313" key="3">
    <source>
        <dbReference type="Proteomes" id="UP000438699"/>
    </source>
</evidence>
<dbReference type="PANTHER" id="PTHR30189:SF1">
    <property type="entry name" value="LPS-ASSEMBLY PROTEIN LPTD"/>
    <property type="match status" value="1"/>
</dbReference>
<organism evidence="2 3">
    <name type="scientific">Pseudodesulfovibrio senegalensis</name>
    <dbReference type="NCBI Taxonomy" id="1721087"/>
    <lineage>
        <taxon>Bacteria</taxon>
        <taxon>Pseudomonadati</taxon>
        <taxon>Thermodesulfobacteriota</taxon>
        <taxon>Desulfovibrionia</taxon>
        <taxon>Desulfovibrionales</taxon>
        <taxon>Desulfovibrionaceae</taxon>
    </lineage>
</organism>
<evidence type="ECO:0000259" key="1">
    <source>
        <dbReference type="Pfam" id="PF04453"/>
    </source>
</evidence>
<accession>A0A6N6N6F6</accession>
<dbReference type="EMBL" id="WAIE01000001">
    <property type="protein sequence ID" value="KAB1443830.1"/>
    <property type="molecule type" value="Genomic_DNA"/>
</dbReference>
<dbReference type="InterPro" id="IPR007543">
    <property type="entry name" value="LptD_C"/>
</dbReference>
<keyword evidence="3" id="KW-1185">Reference proteome</keyword>
<comment type="caution">
    <text evidence="2">The sequence shown here is derived from an EMBL/GenBank/DDBJ whole genome shotgun (WGS) entry which is preliminary data.</text>
</comment>
<dbReference type="GO" id="GO:0015920">
    <property type="term" value="P:lipopolysaccharide transport"/>
    <property type="evidence" value="ECO:0007669"/>
    <property type="project" value="InterPro"/>
</dbReference>
<dbReference type="InterPro" id="IPR050218">
    <property type="entry name" value="LptD"/>
</dbReference>
<protein>
    <submittedName>
        <fullName evidence="2">LPS-assembly protein LptD</fullName>
    </submittedName>
</protein>
<dbReference type="OrthoDB" id="9760225at2"/>
<dbReference type="AlphaFoldDB" id="A0A6N6N6F6"/>
<dbReference type="Pfam" id="PF04453">
    <property type="entry name" value="LptD"/>
    <property type="match status" value="1"/>
</dbReference>
<dbReference type="PANTHER" id="PTHR30189">
    <property type="entry name" value="LPS-ASSEMBLY PROTEIN"/>
    <property type="match status" value="1"/>
</dbReference>
<evidence type="ECO:0000313" key="2">
    <source>
        <dbReference type="EMBL" id="KAB1443830.1"/>
    </source>
</evidence>
<dbReference type="GO" id="GO:0043165">
    <property type="term" value="P:Gram-negative-bacterium-type cell outer membrane assembly"/>
    <property type="evidence" value="ECO:0007669"/>
    <property type="project" value="InterPro"/>
</dbReference>